<organism evidence="2 3">
    <name type="scientific">Oidiodendron maius (strain Zn)</name>
    <dbReference type="NCBI Taxonomy" id="913774"/>
    <lineage>
        <taxon>Eukaryota</taxon>
        <taxon>Fungi</taxon>
        <taxon>Dikarya</taxon>
        <taxon>Ascomycota</taxon>
        <taxon>Pezizomycotina</taxon>
        <taxon>Leotiomycetes</taxon>
        <taxon>Leotiomycetes incertae sedis</taxon>
        <taxon>Myxotrichaceae</taxon>
        <taxon>Oidiodendron</taxon>
    </lineage>
</organism>
<dbReference type="STRING" id="913774.A0A0C3D294"/>
<accession>A0A0C3D294</accession>
<dbReference type="EMBL" id="KN832885">
    <property type="protein sequence ID" value="KIM96032.1"/>
    <property type="molecule type" value="Genomic_DNA"/>
</dbReference>
<dbReference type="Gene3D" id="3.30.420.10">
    <property type="entry name" value="Ribonuclease H-like superfamily/Ribonuclease H"/>
    <property type="match status" value="1"/>
</dbReference>
<proteinExistence type="predicted"/>
<dbReference type="OrthoDB" id="5410741at2759"/>
<dbReference type="InterPro" id="IPR036397">
    <property type="entry name" value="RNaseH_sf"/>
</dbReference>
<reference evidence="2 3" key="1">
    <citation type="submission" date="2014-04" db="EMBL/GenBank/DDBJ databases">
        <authorList>
            <consortium name="DOE Joint Genome Institute"/>
            <person name="Kuo A."/>
            <person name="Martino E."/>
            <person name="Perotto S."/>
            <person name="Kohler A."/>
            <person name="Nagy L.G."/>
            <person name="Floudas D."/>
            <person name="Copeland A."/>
            <person name="Barry K.W."/>
            <person name="Cichocki N."/>
            <person name="Veneault-Fourrey C."/>
            <person name="LaButti K."/>
            <person name="Lindquist E.A."/>
            <person name="Lipzen A."/>
            <person name="Lundell T."/>
            <person name="Morin E."/>
            <person name="Murat C."/>
            <person name="Sun H."/>
            <person name="Tunlid A."/>
            <person name="Henrissat B."/>
            <person name="Grigoriev I.V."/>
            <person name="Hibbett D.S."/>
            <person name="Martin F."/>
            <person name="Nordberg H.P."/>
            <person name="Cantor M.N."/>
            <person name="Hua S.X."/>
        </authorList>
    </citation>
    <scope>NUCLEOTIDE SEQUENCE [LARGE SCALE GENOMIC DNA]</scope>
    <source>
        <strain evidence="2 3">Zn</strain>
    </source>
</reference>
<sequence length="139" mass="16259">MTQKYYHDKLLPVYVNAIHKARSQPGGEFKNWILQEDGDPSHGKKKKGLAQRYLQSNWIPVLRHPPQSPDLNPIEGVWNILKNRVRKRSWRTEEEFRSIILQEWDAITMDEIRARIAEMPERCKGLIKSGGAAIKSELW</sequence>
<dbReference type="Pfam" id="PF13358">
    <property type="entry name" value="DDE_3"/>
    <property type="match status" value="1"/>
</dbReference>
<dbReference type="InterPro" id="IPR038717">
    <property type="entry name" value="Tc1-like_DDE_dom"/>
</dbReference>
<dbReference type="HOGENOM" id="CLU_033666_12_2_1"/>
<dbReference type="GO" id="GO:0003676">
    <property type="term" value="F:nucleic acid binding"/>
    <property type="evidence" value="ECO:0007669"/>
    <property type="project" value="InterPro"/>
</dbReference>
<feature type="domain" description="Tc1-like transposase DDE" evidence="1">
    <location>
        <begin position="3"/>
        <end position="96"/>
    </location>
</feature>
<reference evidence="3" key="2">
    <citation type="submission" date="2015-01" db="EMBL/GenBank/DDBJ databases">
        <title>Evolutionary Origins and Diversification of the Mycorrhizal Mutualists.</title>
        <authorList>
            <consortium name="DOE Joint Genome Institute"/>
            <consortium name="Mycorrhizal Genomics Consortium"/>
            <person name="Kohler A."/>
            <person name="Kuo A."/>
            <person name="Nagy L.G."/>
            <person name="Floudas D."/>
            <person name="Copeland A."/>
            <person name="Barry K.W."/>
            <person name="Cichocki N."/>
            <person name="Veneault-Fourrey C."/>
            <person name="LaButti K."/>
            <person name="Lindquist E.A."/>
            <person name="Lipzen A."/>
            <person name="Lundell T."/>
            <person name="Morin E."/>
            <person name="Murat C."/>
            <person name="Riley R."/>
            <person name="Ohm R."/>
            <person name="Sun H."/>
            <person name="Tunlid A."/>
            <person name="Henrissat B."/>
            <person name="Grigoriev I.V."/>
            <person name="Hibbett D.S."/>
            <person name="Martin F."/>
        </authorList>
    </citation>
    <scope>NUCLEOTIDE SEQUENCE [LARGE SCALE GENOMIC DNA]</scope>
    <source>
        <strain evidence="3">Zn</strain>
    </source>
</reference>
<dbReference type="AlphaFoldDB" id="A0A0C3D294"/>
<evidence type="ECO:0000313" key="2">
    <source>
        <dbReference type="EMBL" id="KIM96032.1"/>
    </source>
</evidence>
<name>A0A0C3D294_OIDMZ</name>
<keyword evidence="3" id="KW-1185">Reference proteome</keyword>
<protein>
    <recommendedName>
        <fullName evidence="1">Tc1-like transposase DDE domain-containing protein</fullName>
    </recommendedName>
</protein>
<dbReference type="InParanoid" id="A0A0C3D294"/>
<evidence type="ECO:0000313" key="3">
    <source>
        <dbReference type="Proteomes" id="UP000054321"/>
    </source>
</evidence>
<dbReference type="Proteomes" id="UP000054321">
    <property type="component" value="Unassembled WGS sequence"/>
</dbReference>
<gene>
    <name evidence="2" type="ORF">OIDMADRAFT_20936</name>
</gene>
<evidence type="ECO:0000259" key="1">
    <source>
        <dbReference type="Pfam" id="PF13358"/>
    </source>
</evidence>